<organism evidence="2 3">
    <name type="scientific">Portunus trituberculatus</name>
    <name type="common">Swimming crab</name>
    <name type="synonym">Neptunus trituberculatus</name>
    <dbReference type="NCBI Taxonomy" id="210409"/>
    <lineage>
        <taxon>Eukaryota</taxon>
        <taxon>Metazoa</taxon>
        <taxon>Ecdysozoa</taxon>
        <taxon>Arthropoda</taxon>
        <taxon>Crustacea</taxon>
        <taxon>Multicrustacea</taxon>
        <taxon>Malacostraca</taxon>
        <taxon>Eumalacostraca</taxon>
        <taxon>Eucarida</taxon>
        <taxon>Decapoda</taxon>
        <taxon>Pleocyemata</taxon>
        <taxon>Brachyura</taxon>
        <taxon>Eubrachyura</taxon>
        <taxon>Portunoidea</taxon>
        <taxon>Portunidae</taxon>
        <taxon>Portuninae</taxon>
        <taxon>Portunus</taxon>
    </lineage>
</organism>
<dbReference type="EMBL" id="VSRR010028457">
    <property type="protein sequence ID" value="MPC68838.1"/>
    <property type="molecule type" value="Genomic_DNA"/>
</dbReference>
<sequence>MTRRNSISSSINHVIIKATSAYQRLVLTSFTFITTQIKGNSTRNTGDTFISRPIHQSHTSPIAHHYLTKTYSVSHFSLLCFSVVIIKSFSIFSILNSFFLYFFSFILIYFPPFLVFLLIFSFSIFGFCSFSSAY</sequence>
<comment type="caution">
    <text evidence="2">The sequence shown here is derived from an EMBL/GenBank/DDBJ whole genome shotgun (WGS) entry which is preliminary data.</text>
</comment>
<proteinExistence type="predicted"/>
<dbReference type="Proteomes" id="UP000324222">
    <property type="component" value="Unassembled WGS sequence"/>
</dbReference>
<evidence type="ECO:0000313" key="2">
    <source>
        <dbReference type="EMBL" id="MPC68838.1"/>
    </source>
</evidence>
<keyword evidence="1" id="KW-0812">Transmembrane</keyword>
<reference evidence="2 3" key="1">
    <citation type="submission" date="2019-05" db="EMBL/GenBank/DDBJ databases">
        <title>Another draft genome of Portunus trituberculatus and its Hox gene families provides insights of decapod evolution.</title>
        <authorList>
            <person name="Jeong J.-H."/>
            <person name="Song I."/>
            <person name="Kim S."/>
            <person name="Choi T."/>
            <person name="Kim D."/>
            <person name="Ryu S."/>
            <person name="Kim W."/>
        </authorList>
    </citation>
    <scope>NUCLEOTIDE SEQUENCE [LARGE SCALE GENOMIC DNA]</scope>
    <source>
        <tissue evidence="2">Muscle</tissue>
    </source>
</reference>
<keyword evidence="3" id="KW-1185">Reference proteome</keyword>
<evidence type="ECO:0000256" key="1">
    <source>
        <dbReference type="SAM" id="Phobius"/>
    </source>
</evidence>
<feature type="transmembrane region" description="Helical" evidence="1">
    <location>
        <begin position="76"/>
        <end position="95"/>
    </location>
</feature>
<gene>
    <name evidence="2" type="ORF">E2C01_063048</name>
</gene>
<keyword evidence="1" id="KW-0472">Membrane</keyword>
<dbReference type="AlphaFoldDB" id="A0A5B7HJ79"/>
<name>A0A5B7HJ79_PORTR</name>
<keyword evidence="1" id="KW-1133">Transmembrane helix</keyword>
<feature type="transmembrane region" description="Helical" evidence="1">
    <location>
        <begin position="101"/>
        <end position="128"/>
    </location>
</feature>
<protein>
    <submittedName>
        <fullName evidence="2">Uncharacterized protein</fullName>
    </submittedName>
</protein>
<accession>A0A5B7HJ79</accession>
<evidence type="ECO:0000313" key="3">
    <source>
        <dbReference type="Proteomes" id="UP000324222"/>
    </source>
</evidence>